<evidence type="ECO:0000313" key="2">
    <source>
        <dbReference type="Proteomes" id="UP000261680"/>
    </source>
</evidence>
<gene>
    <name evidence="3" type="primary">LOC121103653</name>
</gene>
<dbReference type="GeneID" id="121103653"/>
<dbReference type="KEGG" id="umr:121103653"/>
<dbReference type="AlphaFoldDB" id="A0A8M1G489"/>
<organism evidence="2 3">
    <name type="scientific">Ursus maritimus</name>
    <name type="common">Polar bear</name>
    <name type="synonym">Thalarctos maritimus</name>
    <dbReference type="NCBI Taxonomy" id="29073"/>
    <lineage>
        <taxon>Eukaryota</taxon>
        <taxon>Metazoa</taxon>
        <taxon>Chordata</taxon>
        <taxon>Craniata</taxon>
        <taxon>Vertebrata</taxon>
        <taxon>Euteleostomi</taxon>
        <taxon>Mammalia</taxon>
        <taxon>Eutheria</taxon>
        <taxon>Laurasiatheria</taxon>
        <taxon>Carnivora</taxon>
        <taxon>Caniformia</taxon>
        <taxon>Ursidae</taxon>
        <taxon>Ursus</taxon>
    </lineage>
</organism>
<dbReference type="Proteomes" id="UP000261680">
    <property type="component" value="Unplaced"/>
</dbReference>
<evidence type="ECO:0000313" key="3">
    <source>
        <dbReference type="RefSeq" id="XP_040490446.1"/>
    </source>
</evidence>
<evidence type="ECO:0000256" key="1">
    <source>
        <dbReference type="SAM" id="MobiDB-lite"/>
    </source>
</evidence>
<proteinExistence type="predicted"/>
<feature type="compositionally biased region" description="Gly residues" evidence="1">
    <location>
        <begin position="72"/>
        <end position="84"/>
    </location>
</feature>
<reference evidence="3" key="1">
    <citation type="submission" date="2025-08" db="UniProtKB">
        <authorList>
            <consortium name="RefSeq"/>
        </authorList>
    </citation>
    <scope>IDENTIFICATION</scope>
    <source>
        <tissue evidence="3">Whole blood</tissue>
    </source>
</reference>
<dbReference type="RefSeq" id="XP_040490446.1">
    <property type="nucleotide sequence ID" value="XM_040634512.1"/>
</dbReference>
<sequence length="276" mass="28472">MHYTEVSDKHSHQTYSDSYDPDSATVPQFGPNGCHHRHPPPARLEEPREPRSVGTQAQSRLPRGKGADAAGKGEGAGAAPGAGRGAHLDSADQSFLPPAMPPSPRPPCARAGPGGRRLTCAPLPRRPAQVRSHGRLSQPARPAALAALAPAAPSGLRGRGRPVQSRMDLRPGPSDRALASAGELSDRPPDGPTDAQAPRAGSIGRPRRGRGTSCSEPVGPAPRWAASSLRGRGAGGVGPAGGDPTIGVGPSLLRVNRLSPEKAKSRNRAGELERVP</sequence>
<feature type="compositionally biased region" description="Low complexity" evidence="1">
    <location>
        <begin position="139"/>
        <end position="153"/>
    </location>
</feature>
<accession>A0A8M1G489</accession>
<name>A0A8M1G489_URSMA</name>
<feature type="compositionally biased region" description="Basic and acidic residues" evidence="1">
    <location>
        <begin position="259"/>
        <end position="276"/>
    </location>
</feature>
<feature type="region of interest" description="Disordered" evidence="1">
    <location>
        <begin position="1"/>
        <end position="276"/>
    </location>
</feature>
<feature type="compositionally biased region" description="Pro residues" evidence="1">
    <location>
        <begin position="98"/>
        <end position="107"/>
    </location>
</feature>
<protein>
    <submittedName>
        <fullName evidence="3">Translation initiation factor IF-2-like</fullName>
    </submittedName>
</protein>
<feature type="compositionally biased region" description="Basic and acidic residues" evidence="1">
    <location>
        <begin position="1"/>
        <end position="11"/>
    </location>
</feature>
<keyword evidence="2" id="KW-1185">Reference proteome</keyword>
<feature type="compositionally biased region" description="Gly residues" evidence="1">
    <location>
        <begin position="232"/>
        <end position="241"/>
    </location>
</feature>